<name>A0A0F9HBN3_9ZZZZ</name>
<dbReference type="EMBL" id="LAZR01023263">
    <property type="protein sequence ID" value="KKL79115.1"/>
    <property type="molecule type" value="Genomic_DNA"/>
</dbReference>
<accession>A0A0F9HBN3</accession>
<organism evidence="1">
    <name type="scientific">marine sediment metagenome</name>
    <dbReference type="NCBI Taxonomy" id="412755"/>
    <lineage>
        <taxon>unclassified sequences</taxon>
        <taxon>metagenomes</taxon>
        <taxon>ecological metagenomes</taxon>
    </lineage>
</organism>
<dbReference type="AlphaFoldDB" id="A0A0F9HBN3"/>
<protein>
    <submittedName>
        <fullName evidence="1">Uncharacterized protein</fullName>
    </submittedName>
</protein>
<evidence type="ECO:0000313" key="1">
    <source>
        <dbReference type="EMBL" id="KKL79115.1"/>
    </source>
</evidence>
<comment type="caution">
    <text evidence="1">The sequence shown here is derived from an EMBL/GenBank/DDBJ whole genome shotgun (WGS) entry which is preliminary data.</text>
</comment>
<sequence length="151" mass="17342">MEDTLGWADLVRDIEENLLDSDDPQSLIEMYESIFPNTKVTHEGDSMFTVCSPDNEKILGNDGDVKTVIKSLLSVMNMQEKRENEEFHIPQPTAWKMWSDAKEKAEQFLRTTDDENILDKILNLCQEHGVESDVLEELQCIEDNGCRSSQM</sequence>
<reference evidence="1" key="1">
    <citation type="journal article" date="2015" name="Nature">
        <title>Complex archaea that bridge the gap between prokaryotes and eukaryotes.</title>
        <authorList>
            <person name="Spang A."/>
            <person name="Saw J.H."/>
            <person name="Jorgensen S.L."/>
            <person name="Zaremba-Niedzwiedzka K."/>
            <person name="Martijn J."/>
            <person name="Lind A.E."/>
            <person name="van Eijk R."/>
            <person name="Schleper C."/>
            <person name="Guy L."/>
            <person name="Ettema T.J."/>
        </authorList>
    </citation>
    <scope>NUCLEOTIDE SEQUENCE</scope>
</reference>
<proteinExistence type="predicted"/>
<gene>
    <name evidence="1" type="ORF">LCGC14_2018070</name>
</gene>